<dbReference type="PROSITE" id="PS01022">
    <property type="entry name" value="PTR2_1"/>
    <property type="match status" value="1"/>
</dbReference>
<dbReference type="CDD" id="cd17346">
    <property type="entry name" value="MFS_DtpA_like"/>
    <property type="match status" value="1"/>
</dbReference>
<feature type="transmembrane region" description="Helical" evidence="8">
    <location>
        <begin position="101"/>
        <end position="127"/>
    </location>
</feature>
<feature type="transmembrane region" description="Helical" evidence="8">
    <location>
        <begin position="258"/>
        <end position="276"/>
    </location>
</feature>
<dbReference type="Pfam" id="PF00854">
    <property type="entry name" value="PTR2"/>
    <property type="match status" value="1"/>
</dbReference>
<feature type="transmembrane region" description="Helical" evidence="8">
    <location>
        <begin position="368"/>
        <end position="387"/>
    </location>
</feature>
<dbReference type="GO" id="GO:1904680">
    <property type="term" value="F:peptide transmembrane transporter activity"/>
    <property type="evidence" value="ECO:0007669"/>
    <property type="project" value="InterPro"/>
</dbReference>
<dbReference type="InterPro" id="IPR018456">
    <property type="entry name" value="PTR2_symporter_CS"/>
</dbReference>
<keyword evidence="7 8" id="KW-0472">Membrane</keyword>
<feature type="transmembrane region" description="Helical" evidence="8">
    <location>
        <begin position="399"/>
        <end position="420"/>
    </location>
</feature>
<organism evidence="9 10">
    <name type="scientific">Candidatus Polarisedimenticola svalbardensis</name>
    <dbReference type="NCBI Taxonomy" id="2886004"/>
    <lineage>
        <taxon>Bacteria</taxon>
        <taxon>Pseudomonadati</taxon>
        <taxon>Acidobacteriota</taxon>
        <taxon>Candidatus Polarisedimenticolia</taxon>
        <taxon>Candidatus Polarisedimenticolales</taxon>
        <taxon>Candidatus Polarisedimenticolaceae</taxon>
        <taxon>Candidatus Polarisedimenticola</taxon>
    </lineage>
</organism>
<feature type="transmembrane region" description="Helical" evidence="8">
    <location>
        <begin position="178"/>
        <end position="196"/>
    </location>
</feature>
<evidence type="ECO:0000256" key="7">
    <source>
        <dbReference type="ARBA" id="ARBA00023136"/>
    </source>
</evidence>
<dbReference type="GO" id="GO:0005886">
    <property type="term" value="C:plasma membrane"/>
    <property type="evidence" value="ECO:0007669"/>
    <property type="project" value="UniProtKB-SubCell"/>
</dbReference>
<proteinExistence type="predicted"/>
<reference evidence="9 10" key="1">
    <citation type="submission" date="2020-08" db="EMBL/GenBank/DDBJ databases">
        <title>Acidobacteriota in marine sediments use diverse sulfur dissimilation pathways.</title>
        <authorList>
            <person name="Wasmund K."/>
        </authorList>
    </citation>
    <scope>NUCLEOTIDE SEQUENCE [LARGE SCALE GENOMIC DNA]</scope>
    <source>
        <strain evidence="9">MAG AM4</strain>
    </source>
</reference>
<feature type="transmembrane region" description="Helical" evidence="8">
    <location>
        <begin position="463"/>
        <end position="484"/>
    </location>
</feature>
<keyword evidence="5" id="KW-0653">Protein transport</keyword>
<dbReference type="PANTHER" id="PTHR23517:SF15">
    <property type="entry name" value="PROTON-DEPENDENT OLIGOPEPTIDE FAMILY TRANSPORT PROTEIN"/>
    <property type="match status" value="1"/>
</dbReference>
<accession>A0A8J6Y6E9</accession>
<comment type="subcellular location">
    <subcellularLocation>
        <location evidence="1">Cell membrane</location>
        <topology evidence="1">Multi-pass membrane protein</topology>
    </subcellularLocation>
</comment>
<gene>
    <name evidence="9" type="ORF">IFK94_13335</name>
</gene>
<evidence type="ECO:0000256" key="4">
    <source>
        <dbReference type="ARBA" id="ARBA00022692"/>
    </source>
</evidence>
<dbReference type="NCBIfam" id="TIGR00924">
    <property type="entry name" value="yjdL_sub1_fam"/>
    <property type="match status" value="1"/>
</dbReference>
<keyword evidence="3" id="KW-1003">Cell membrane</keyword>
<keyword evidence="5" id="KW-0571">Peptide transport</keyword>
<dbReference type="InterPro" id="IPR000109">
    <property type="entry name" value="POT_fam"/>
</dbReference>
<dbReference type="PANTHER" id="PTHR23517">
    <property type="entry name" value="RESISTANCE PROTEIN MDTM, PUTATIVE-RELATED-RELATED"/>
    <property type="match status" value="1"/>
</dbReference>
<comment type="caution">
    <text evidence="9">The sequence shown here is derived from an EMBL/GenBank/DDBJ whole genome shotgun (WGS) entry which is preliminary data.</text>
</comment>
<feature type="transmembrane region" description="Helical" evidence="8">
    <location>
        <begin position="224"/>
        <end position="252"/>
    </location>
</feature>
<dbReference type="Gene3D" id="1.20.1250.20">
    <property type="entry name" value="MFS general substrate transporter like domains"/>
    <property type="match status" value="1"/>
</dbReference>
<evidence type="ECO:0000313" key="10">
    <source>
        <dbReference type="Proteomes" id="UP000648239"/>
    </source>
</evidence>
<feature type="transmembrane region" description="Helical" evidence="8">
    <location>
        <begin position="432"/>
        <end position="451"/>
    </location>
</feature>
<keyword evidence="2" id="KW-0813">Transport</keyword>
<dbReference type="Proteomes" id="UP000648239">
    <property type="component" value="Unassembled WGS sequence"/>
</dbReference>
<protein>
    <submittedName>
        <fullName evidence="9">Peptide MFS transporter</fullName>
    </submittedName>
</protein>
<dbReference type="GO" id="GO:0006857">
    <property type="term" value="P:oligopeptide transport"/>
    <property type="evidence" value="ECO:0007669"/>
    <property type="project" value="InterPro"/>
</dbReference>
<evidence type="ECO:0000256" key="1">
    <source>
        <dbReference type="ARBA" id="ARBA00004651"/>
    </source>
</evidence>
<keyword evidence="6 8" id="KW-1133">Transmembrane helix</keyword>
<feature type="transmembrane region" description="Helical" evidence="8">
    <location>
        <begin position="335"/>
        <end position="356"/>
    </location>
</feature>
<dbReference type="AlphaFoldDB" id="A0A8J6Y6E9"/>
<feature type="transmembrane region" description="Helical" evidence="8">
    <location>
        <begin position="60"/>
        <end position="81"/>
    </location>
</feature>
<evidence type="ECO:0000313" key="9">
    <source>
        <dbReference type="EMBL" id="MBD3869099.1"/>
    </source>
</evidence>
<feature type="transmembrane region" description="Helical" evidence="8">
    <location>
        <begin position="288"/>
        <end position="305"/>
    </location>
</feature>
<dbReference type="InterPro" id="IPR005279">
    <property type="entry name" value="Dipep/tripep_permease"/>
</dbReference>
<dbReference type="SUPFAM" id="SSF103473">
    <property type="entry name" value="MFS general substrate transporter"/>
    <property type="match status" value="2"/>
</dbReference>
<feature type="transmembrane region" description="Helical" evidence="8">
    <location>
        <begin position="148"/>
        <end position="172"/>
    </location>
</feature>
<dbReference type="EMBL" id="JACXWD010000059">
    <property type="protein sequence ID" value="MBD3869099.1"/>
    <property type="molecule type" value="Genomic_DNA"/>
</dbReference>
<evidence type="ECO:0000256" key="6">
    <source>
        <dbReference type="ARBA" id="ARBA00022989"/>
    </source>
</evidence>
<keyword evidence="4 8" id="KW-0812">Transmembrane</keyword>
<dbReference type="InterPro" id="IPR050171">
    <property type="entry name" value="MFS_Transporters"/>
</dbReference>
<evidence type="ECO:0000256" key="2">
    <source>
        <dbReference type="ARBA" id="ARBA00022448"/>
    </source>
</evidence>
<name>A0A8J6Y6E9_9BACT</name>
<dbReference type="InterPro" id="IPR036259">
    <property type="entry name" value="MFS_trans_sf"/>
</dbReference>
<evidence type="ECO:0000256" key="8">
    <source>
        <dbReference type="SAM" id="Phobius"/>
    </source>
</evidence>
<feature type="transmembrane region" description="Helical" evidence="8">
    <location>
        <begin position="30"/>
        <end position="48"/>
    </location>
</feature>
<evidence type="ECO:0000256" key="5">
    <source>
        <dbReference type="ARBA" id="ARBA00022856"/>
    </source>
</evidence>
<evidence type="ECO:0000256" key="3">
    <source>
        <dbReference type="ARBA" id="ARBA00022475"/>
    </source>
</evidence>
<sequence length="495" mass="53618">MSVPAQYDKGFFGHPKGLSTLFFTEVWERFSFYGMKAFLLLYLTATVANGGMGFDVAKGTAIFALYTSMGYLLGLPGGWIADRFIGHRRAVLSGGVLIMLGHFSLAVQSTVFFFAGLGLIVIGTGLLKPNISAIVGQLYHQNDDRRDAGFSLFYMGINFGALGGPLICGYLGERVNWHLGFSVAGLGMLFGLVQFVRGTRYMGDAGLKPEKCHDPKEAARHRKILTTGVVVTVLAGLTAAALHLSGVFVWTVERVADSFGLILFAIPVLFFAGLFLAERWTPVEKGRLATIVVLFMAAAFFWAAYEQAGSSLTLFARDSVDRVLPFMDEPFPTSWFQNFPALFCVLLAPVFAWLWVRLGKHQPSSPAKFAIGLLMVGIGFIVMMGAASASAGGARISPWWLIGTYFLHVLGEMCLSPVGLSTMTKLAPARISGMMMGVWFLAASVGNYVGGRAAGYYDRLTPLLLFGLFVLLTFAAAGVLALLIRPIRRMMGGVH</sequence>